<reference evidence="1" key="1">
    <citation type="submission" date="2021-06" db="EMBL/GenBank/DDBJ databases">
        <title>Genome Sequence of Mortierella hyaline Strain SCG-10, a Cold-Adapted, Nitrate-Reducing Fungus Isolated from Soil in Minnesota, USA.</title>
        <authorList>
            <person name="Aldossari N."/>
        </authorList>
    </citation>
    <scope>NUCLEOTIDE SEQUENCE</scope>
    <source>
        <strain evidence="1">SCG-10</strain>
    </source>
</reference>
<dbReference type="Proteomes" id="UP000707451">
    <property type="component" value="Unassembled WGS sequence"/>
</dbReference>
<sequence>MASAKTLSSHILDCKSWPEEEEDFDELDAQLIKNTGHPTTARFVFAYLPAGSSKRLGDGSEAYVRPLKRRSEKDITDSKLELVLRSHAYCSLVNIEDYRALGDKDQIWTKRFSGHGKELSRSLASLLIQSGDEVLLCLKVEVYGRRESEDAHNIPRLGEPDSIRHFKVANLTYDSSQMIIIGTVAWNALVTMAVVVTSGKVIVGPHNPWFYPHAASHLWILKNGDEDLNNNLERHTRSKFDQGSSYELLAAAHPRFLGYSTMPVTLSTLWDFKSRGKWKPWSGIKLASFVFHLLLNRGKILKTDVIQPLHELQARENSPKETATVGIVANLSRLVEAMRDEETKPVSLKVSNELRQLAEKLQGEITQINKTTITDQVKIVIGYLIK</sequence>
<keyword evidence="2" id="KW-1185">Reference proteome</keyword>
<name>A0A9P8BT47_9FUNG</name>
<evidence type="ECO:0000313" key="2">
    <source>
        <dbReference type="Proteomes" id="UP000707451"/>
    </source>
</evidence>
<accession>A0A9P8BT47</accession>
<dbReference type="EMBL" id="JAHRHY010000009">
    <property type="protein sequence ID" value="KAG9066848.1"/>
    <property type="molecule type" value="Genomic_DNA"/>
</dbReference>
<comment type="caution">
    <text evidence="1">The sequence shown here is derived from an EMBL/GenBank/DDBJ whole genome shotgun (WGS) entry which is preliminary data.</text>
</comment>
<protein>
    <submittedName>
        <fullName evidence="1">Uncharacterized protein</fullName>
    </submittedName>
</protein>
<dbReference type="AlphaFoldDB" id="A0A9P8BT47"/>
<proteinExistence type="predicted"/>
<dbReference type="OrthoDB" id="2439141at2759"/>
<evidence type="ECO:0000313" key="1">
    <source>
        <dbReference type="EMBL" id="KAG9066848.1"/>
    </source>
</evidence>
<organism evidence="1 2">
    <name type="scientific">Linnemannia hyalina</name>
    <dbReference type="NCBI Taxonomy" id="64524"/>
    <lineage>
        <taxon>Eukaryota</taxon>
        <taxon>Fungi</taxon>
        <taxon>Fungi incertae sedis</taxon>
        <taxon>Mucoromycota</taxon>
        <taxon>Mortierellomycotina</taxon>
        <taxon>Mortierellomycetes</taxon>
        <taxon>Mortierellales</taxon>
        <taxon>Mortierellaceae</taxon>
        <taxon>Linnemannia</taxon>
    </lineage>
</organism>
<gene>
    <name evidence="1" type="ORF">KI688_012760</name>
</gene>